<dbReference type="Proteomes" id="UP000018300">
    <property type="component" value="Unassembled WGS sequence"/>
</dbReference>
<comment type="caution">
    <text evidence="2">The sequence shown here is derived from an EMBL/GenBank/DDBJ whole genome shotgun (WGS) entry which is preliminary data.</text>
</comment>
<evidence type="ECO:0000256" key="1">
    <source>
        <dbReference type="SAM" id="MobiDB-lite"/>
    </source>
</evidence>
<reference evidence="2" key="1">
    <citation type="submission" date="2012-11" db="EMBL/GenBank/DDBJ databases">
        <title>Dependencies among metagenomic species, viruses, plasmids and units of genetic variation.</title>
        <authorList>
            <person name="Nielsen H.B."/>
            <person name="Almeida M."/>
            <person name="Juncker A.S."/>
            <person name="Rasmussen S."/>
            <person name="Li J."/>
            <person name="Sunagawa S."/>
            <person name="Plichta D."/>
            <person name="Gautier L."/>
            <person name="Le Chatelier E."/>
            <person name="Peletier E."/>
            <person name="Bonde I."/>
            <person name="Nielsen T."/>
            <person name="Manichanh C."/>
            <person name="Arumugam M."/>
            <person name="Batto J."/>
            <person name="Santos M.B.Q.D."/>
            <person name="Blom N."/>
            <person name="Borruel N."/>
            <person name="Burgdorf K.S."/>
            <person name="Boumezbeur F."/>
            <person name="Casellas F."/>
            <person name="Dore J."/>
            <person name="Guarner F."/>
            <person name="Hansen T."/>
            <person name="Hildebrand F."/>
            <person name="Kaas R.S."/>
            <person name="Kennedy S."/>
            <person name="Kristiansen K."/>
            <person name="Kultima J.R."/>
            <person name="Leonard P."/>
            <person name="Levenez F."/>
            <person name="Lund O."/>
            <person name="Moumen B."/>
            <person name="Le Paslier D."/>
            <person name="Pons N."/>
            <person name="Pedersen O."/>
            <person name="Prifti E."/>
            <person name="Qin J."/>
            <person name="Raes J."/>
            <person name="Tap J."/>
            <person name="Tims S."/>
            <person name="Ussery D.W."/>
            <person name="Yamada T."/>
            <person name="MetaHit consortium"/>
            <person name="Renault P."/>
            <person name="Sicheritz-Ponten T."/>
            <person name="Bork P."/>
            <person name="Wang J."/>
            <person name="Brunak S."/>
            <person name="Ehrlich S.D."/>
        </authorList>
    </citation>
    <scope>NUCLEOTIDE SEQUENCE [LARGE SCALE GENOMIC DNA]</scope>
</reference>
<keyword evidence="2" id="KW-0131">Cell cycle</keyword>
<dbReference type="AlphaFoldDB" id="R5LEG0"/>
<dbReference type="GO" id="GO:0051301">
    <property type="term" value="P:cell division"/>
    <property type="evidence" value="ECO:0007669"/>
    <property type="project" value="UniProtKB-KW"/>
</dbReference>
<dbReference type="EMBL" id="CAYU010000067">
    <property type="protein sequence ID" value="CCY77530.1"/>
    <property type="molecule type" value="Genomic_DNA"/>
</dbReference>
<proteinExistence type="predicted"/>
<evidence type="ECO:0000313" key="3">
    <source>
        <dbReference type="Proteomes" id="UP000018300"/>
    </source>
</evidence>
<evidence type="ECO:0000313" key="2">
    <source>
        <dbReference type="EMBL" id="CCY77530.1"/>
    </source>
</evidence>
<feature type="region of interest" description="Disordered" evidence="1">
    <location>
        <begin position="43"/>
        <end position="65"/>
    </location>
</feature>
<gene>
    <name evidence="2" type="ORF">BN569_00783</name>
</gene>
<keyword evidence="2" id="KW-0132">Cell division</keyword>
<name>R5LEG0_9FIRM</name>
<sequence>MPDLDVKTEVKQIKEEKKLKKRERTDSYRKAIRRIYKVRIKKGRGRRNDDLVSKTPHEQRSKKISEGYEVSRDFVEMYEKARYGRDNVTKDDVRNMHNL</sequence>
<feature type="compositionally biased region" description="Basic and acidic residues" evidence="1">
    <location>
        <begin position="46"/>
        <end position="65"/>
    </location>
</feature>
<organism evidence="2 3">
    <name type="scientific">Eshraghiella crossota CAG:259</name>
    <dbReference type="NCBI Taxonomy" id="1263062"/>
    <lineage>
        <taxon>Bacteria</taxon>
        <taxon>Bacillati</taxon>
        <taxon>Bacillota</taxon>
        <taxon>Clostridia</taxon>
        <taxon>Lachnospirales</taxon>
        <taxon>Lachnospiraceae</taxon>
        <taxon>Eshraghiella</taxon>
    </lineage>
</organism>
<protein>
    <submittedName>
        <fullName evidence="2">Putative cell division protein</fullName>
    </submittedName>
</protein>
<accession>R5LEG0</accession>